<dbReference type="KEGG" id="cyn:Cyan7425_4080"/>
<dbReference type="InterPro" id="IPR001789">
    <property type="entry name" value="Sig_transdc_resp-reg_receiver"/>
</dbReference>
<evidence type="ECO:0000259" key="2">
    <source>
        <dbReference type="PROSITE" id="PS50110"/>
    </source>
</evidence>
<dbReference type="SMART" id="SM00448">
    <property type="entry name" value="REC"/>
    <property type="match status" value="1"/>
</dbReference>
<organism evidence="3">
    <name type="scientific">Cyanothece sp. (strain PCC 7425 / ATCC 29141)</name>
    <dbReference type="NCBI Taxonomy" id="395961"/>
    <lineage>
        <taxon>Bacteria</taxon>
        <taxon>Bacillati</taxon>
        <taxon>Cyanobacteriota</taxon>
        <taxon>Cyanophyceae</taxon>
        <taxon>Gomontiellales</taxon>
        <taxon>Cyanothecaceae</taxon>
        <taxon>Cyanothece</taxon>
    </lineage>
</organism>
<dbReference type="InterPro" id="IPR011006">
    <property type="entry name" value="CheY-like_superfamily"/>
</dbReference>
<accession>B8HWG8</accession>
<protein>
    <submittedName>
        <fullName evidence="3">Response regulator receiver protein</fullName>
    </submittedName>
</protein>
<dbReference type="PROSITE" id="PS50110">
    <property type="entry name" value="RESPONSE_REGULATORY"/>
    <property type="match status" value="1"/>
</dbReference>
<reference evidence="3" key="1">
    <citation type="submission" date="2009-01" db="EMBL/GenBank/DDBJ databases">
        <title>Complete sequence of chromosome Cyanothece sp. PCC 7425.</title>
        <authorList>
            <consortium name="US DOE Joint Genome Institute"/>
            <person name="Lucas S."/>
            <person name="Copeland A."/>
            <person name="Lapidus A."/>
            <person name="Glavina del Rio T."/>
            <person name="Dalin E."/>
            <person name="Tice H."/>
            <person name="Bruce D."/>
            <person name="Goodwin L."/>
            <person name="Pitluck S."/>
            <person name="Sims D."/>
            <person name="Meineke L."/>
            <person name="Brettin T."/>
            <person name="Detter J.C."/>
            <person name="Han C."/>
            <person name="Larimer F."/>
            <person name="Land M."/>
            <person name="Hauser L."/>
            <person name="Kyrpides N."/>
            <person name="Ovchinnikova G."/>
            <person name="Liberton M."/>
            <person name="Stoeckel J."/>
            <person name="Banerjee A."/>
            <person name="Singh A."/>
            <person name="Page L."/>
            <person name="Sato H."/>
            <person name="Zhao L."/>
            <person name="Sherman L."/>
            <person name="Pakrasi H."/>
            <person name="Richardson P."/>
        </authorList>
    </citation>
    <scope>NUCLEOTIDE SEQUENCE</scope>
    <source>
        <strain evidence="3">PCC 7425</strain>
    </source>
</reference>
<sequence length="121" mass="13385">MHVMIVDRCPLVGALLALDLGDYGVQTRAVNTIAQATVEISKNQPDVLITELFLKDGDFLDLVCYRELFPIILFTTHPTSVDDDDIRKAVDACLQKPLNPIHLLTAAKKLVAQQKMVTTLP</sequence>
<comment type="caution">
    <text evidence="1">Lacks conserved residue(s) required for the propagation of feature annotation.</text>
</comment>
<gene>
    <name evidence="3" type="ordered locus">Cyan7425_4080</name>
</gene>
<dbReference type="SUPFAM" id="SSF52172">
    <property type="entry name" value="CheY-like"/>
    <property type="match status" value="1"/>
</dbReference>
<dbReference type="STRING" id="395961.Cyan7425_4080"/>
<dbReference type="GO" id="GO:0000160">
    <property type="term" value="P:phosphorelay signal transduction system"/>
    <property type="evidence" value="ECO:0007669"/>
    <property type="project" value="InterPro"/>
</dbReference>
<proteinExistence type="predicted"/>
<evidence type="ECO:0000313" key="3">
    <source>
        <dbReference type="EMBL" id="ACL46394.1"/>
    </source>
</evidence>
<dbReference type="OrthoDB" id="2168082at2"/>
<dbReference type="HOGENOM" id="CLU_2034200_0_0_3"/>
<evidence type="ECO:0000256" key="1">
    <source>
        <dbReference type="PROSITE-ProRule" id="PRU00169"/>
    </source>
</evidence>
<feature type="domain" description="Response regulatory" evidence="2">
    <location>
        <begin position="2"/>
        <end position="111"/>
    </location>
</feature>
<dbReference type="Gene3D" id="3.40.50.2300">
    <property type="match status" value="1"/>
</dbReference>
<name>B8HWG8_CYAP4</name>
<dbReference type="AlphaFoldDB" id="B8HWG8"/>
<dbReference type="EMBL" id="CP001344">
    <property type="protein sequence ID" value="ACL46394.1"/>
    <property type="molecule type" value="Genomic_DNA"/>
</dbReference>